<dbReference type="OrthoDB" id="5937621at2"/>
<keyword evidence="3" id="KW-1185">Reference proteome</keyword>
<dbReference type="Proteomes" id="UP000199041">
    <property type="component" value="Unassembled WGS sequence"/>
</dbReference>
<accession>A0A1H3Z6P4</accession>
<dbReference type="AlphaFoldDB" id="A0A1H3Z6P4"/>
<protein>
    <recommendedName>
        <fullName evidence="1">Glycoamylase-like domain-containing protein</fullName>
    </recommendedName>
</protein>
<dbReference type="Gene3D" id="1.50.10.140">
    <property type="match status" value="1"/>
</dbReference>
<dbReference type="Pfam" id="PF10091">
    <property type="entry name" value="Glycoamylase"/>
    <property type="match status" value="1"/>
</dbReference>
<evidence type="ECO:0000313" key="2">
    <source>
        <dbReference type="EMBL" id="SEA19051.1"/>
    </source>
</evidence>
<feature type="domain" description="Glycoamylase-like" evidence="1">
    <location>
        <begin position="282"/>
        <end position="502"/>
    </location>
</feature>
<gene>
    <name evidence="2" type="ORF">SAMN05192529_11039</name>
</gene>
<dbReference type="InterPro" id="IPR019282">
    <property type="entry name" value="Glycoamylase-like_cons_dom"/>
</dbReference>
<name>A0A1H3Z6P4_9BACT</name>
<evidence type="ECO:0000259" key="1">
    <source>
        <dbReference type="Pfam" id="PF10091"/>
    </source>
</evidence>
<reference evidence="2 3" key="1">
    <citation type="submission" date="2016-10" db="EMBL/GenBank/DDBJ databases">
        <authorList>
            <person name="de Groot N.N."/>
        </authorList>
    </citation>
    <scope>NUCLEOTIDE SEQUENCE [LARGE SCALE GENOMIC DNA]</scope>
    <source>
        <strain evidence="2 3">Vu-144</strain>
    </source>
</reference>
<organism evidence="2 3">
    <name type="scientific">Arachidicoccus rhizosphaerae</name>
    <dbReference type="NCBI Taxonomy" id="551991"/>
    <lineage>
        <taxon>Bacteria</taxon>
        <taxon>Pseudomonadati</taxon>
        <taxon>Bacteroidota</taxon>
        <taxon>Chitinophagia</taxon>
        <taxon>Chitinophagales</taxon>
        <taxon>Chitinophagaceae</taxon>
        <taxon>Arachidicoccus</taxon>
    </lineage>
</organism>
<dbReference type="EMBL" id="FNQY01000010">
    <property type="protein sequence ID" value="SEA19051.1"/>
    <property type="molecule type" value="Genomic_DNA"/>
</dbReference>
<dbReference type="STRING" id="551991.SAMN05192529_11039"/>
<dbReference type="RefSeq" id="WP_091397462.1">
    <property type="nucleotide sequence ID" value="NZ_FNQY01000010.1"/>
</dbReference>
<evidence type="ECO:0000313" key="3">
    <source>
        <dbReference type="Proteomes" id="UP000199041"/>
    </source>
</evidence>
<sequence>MQPIQSYSIQTSTNTLSTAENIGIKPGKDKVSAPLHSFLKGILFTLPASKSRYHFWLSLCLLFSFPLVFSACRQSPDSSLKTGTSDTTAGIDTAAGAPLPYLSDSALFTLIQQRSFQYFYDGAELESKMAPERIHMDGDYPEHDQSVVTTGGSGFGIMALIVGMDRGFITRAAGVQRLTAIVSFLEKADRYHGAYSHWYEGTTGKTKPFGTKDDGGDLVETSFLMQGLITARQYLQGGSSEEKALAARIDQLWRGVDYHWYTKGGEKVLYWHWSPDYGWEMNFPVHGYNECLIMYILGASSPTHPVDKTTYDEGWAMNGKIKRASSYKGIDLQFFHQGDLPNGGPLFWSEYSYLGLDPRGLIDAYGNYGQENINQTLINYQWCVDNPKGFKGYGPGCWGLTAGYSTAGYAAHAPSMQSDLGVISPTAALSSFAYTPRQSMAALRYFYDSLGSKLLGKYGFYDGFSQADNWFPKRYLAIDQGPIVVMMENYRSQLLWRLFVSAPEVRAGLKKLGFTLGAAAAGIKSQLPSPSLN</sequence>
<proteinExistence type="predicted"/>